<evidence type="ECO:0000313" key="2">
    <source>
        <dbReference type="EMBL" id="SFG07543.1"/>
    </source>
</evidence>
<keyword evidence="1" id="KW-0472">Membrane</keyword>
<sequence>MLPTLLHNYPLWSSVIAVVITQLTKVFWNYRIHGTWNWNWLIQTGSMPSGHTAAVTSLATAIGIQEGWGSPLFAITAVLAFIVMYDAAGIRRHAGIQARVLNRLAEDVAGLLREMRHLKDRSPRETGTKLKEILGHQPIEVATGASMGMLIAWLVHLAWS</sequence>
<dbReference type="SUPFAM" id="SSF48317">
    <property type="entry name" value="Acid phosphatase/Vanadium-dependent haloperoxidase"/>
    <property type="match status" value="1"/>
</dbReference>
<dbReference type="PANTHER" id="PTHR31446:SF29">
    <property type="entry name" value="ACID PHOSPHATASE_VANADIUM-DEPENDENT HALOPEROXIDASE-RELATED PROTEIN"/>
    <property type="match status" value="1"/>
</dbReference>
<evidence type="ECO:0000313" key="3">
    <source>
        <dbReference type="Proteomes" id="UP000198661"/>
    </source>
</evidence>
<dbReference type="EMBL" id="FOOK01000014">
    <property type="protein sequence ID" value="SFG07543.1"/>
    <property type="molecule type" value="Genomic_DNA"/>
</dbReference>
<protein>
    <recommendedName>
        <fullName evidence="4">Divergent PAP2 family protein</fullName>
    </recommendedName>
</protein>
<dbReference type="InterPro" id="IPR036938">
    <property type="entry name" value="PAP2/HPO_sf"/>
</dbReference>
<dbReference type="RefSeq" id="WP_092038334.1">
    <property type="nucleotide sequence ID" value="NZ_FOOK01000014.1"/>
</dbReference>
<reference evidence="2 3" key="1">
    <citation type="submission" date="2016-10" db="EMBL/GenBank/DDBJ databases">
        <authorList>
            <person name="de Groot N.N."/>
        </authorList>
    </citation>
    <scope>NUCLEOTIDE SEQUENCE [LARGE SCALE GENOMIC DNA]</scope>
    <source>
        <strain evidence="2 3">DSM 44945</strain>
    </source>
</reference>
<feature type="transmembrane region" description="Helical" evidence="1">
    <location>
        <begin position="68"/>
        <end position="88"/>
    </location>
</feature>
<dbReference type="InterPro" id="IPR003832">
    <property type="entry name" value="DUF212"/>
</dbReference>
<evidence type="ECO:0000256" key="1">
    <source>
        <dbReference type="SAM" id="Phobius"/>
    </source>
</evidence>
<dbReference type="STRING" id="201973.SAMN04488025_11481"/>
<keyword evidence="3" id="KW-1185">Reference proteome</keyword>
<dbReference type="Proteomes" id="UP000198661">
    <property type="component" value="Unassembled WGS sequence"/>
</dbReference>
<gene>
    <name evidence="2" type="ORF">SAMN04488025_11481</name>
</gene>
<name>A0A1I2NVI1_9BACL</name>
<organism evidence="2 3">
    <name type="scientific">Planifilum fulgidum</name>
    <dbReference type="NCBI Taxonomy" id="201973"/>
    <lineage>
        <taxon>Bacteria</taxon>
        <taxon>Bacillati</taxon>
        <taxon>Bacillota</taxon>
        <taxon>Bacilli</taxon>
        <taxon>Bacillales</taxon>
        <taxon>Thermoactinomycetaceae</taxon>
        <taxon>Planifilum</taxon>
    </lineage>
</organism>
<accession>A0A1I2NVI1</accession>
<dbReference type="OrthoDB" id="9792681at2"/>
<dbReference type="PANTHER" id="PTHR31446">
    <property type="entry name" value="ACID PHOSPHATASE/VANADIUM-DEPENDENT HALOPEROXIDASE-RELATED PROTEIN"/>
    <property type="match status" value="1"/>
</dbReference>
<proteinExistence type="predicted"/>
<evidence type="ECO:0008006" key="4">
    <source>
        <dbReference type="Google" id="ProtNLM"/>
    </source>
</evidence>
<dbReference type="Pfam" id="PF02681">
    <property type="entry name" value="DUF212"/>
    <property type="match status" value="1"/>
</dbReference>
<keyword evidence="1" id="KW-1133">Transmembrane helix</keyword>
<dbReference type="AlphaFoldDB" id="A0A1I2NVI1"/>
<keyword evidence="1" id="KW-0812">Transmembrane</keyword>